<keyword evidence="3" id="KW-1185">Reference proteome</keyword>
<reference evidence="2 3" key="1">
    <citation type="submission" date="2020-03" db="EMBL/GenBank/DDBJ databases">
        <title>Draft Genome Sequence of Cudoniella acicularis.</title>
        <authorList>
            <person name="Buettner E."/>
            <person name="Kellner H."/>
        </authorList>
    </citation>
    <scope>NUCLEOTIDE SEQUENCE [LARGE SCALE GENOMIC DNA]</scope>
    <source>
        <strain evidence="2 3">DSM 108380</strain>
    </source>
</reference>
<dbReference type="EMBL" id="JAAMPI010002739">
    <property type="protein sequence ID" value="KAF4609626.1"/>
    <property type="molecule type" value="Genomic_DNA"/>
</dbReference>
<accession>A0A8H4VHC7</accession>
<dbReference type="Gene3D" id="3.40.50.720">
    <property type="entry name" value="NAD(P)-binding Rossmann-like Domain"/>
    <property type="match status" value="1"/>
</dbReference>
<dbReference type="PANTHER" id="PTHR43355:SF2">
    <property type="entry name" value="FLAVIN REDUCTASE (NADPH)"/>
    <property type="match status" value="1"/>
</dbReference>
<dbReference type="PANTHER" id="PTHR43355">
    <property type="entry name" value="FLAVIN REDUCTASE (NADPH)"/>
    <property type="match status" value="1"/>
</dbReference>
<protein>
    <recommendedName>
        <fullName evidence="4">NAD(P)-binding domain-containing protein</fullName>
    </recommendedName>
</protein>
<dbReference type="GO" id="GO:0042602">
    <property type="term" value="F:riboflavin reductase (NADPH) activity"/>
    <property type="evidence" value="ECO:0007669"/>
    <property type="project" value="TreeGrafter"/>
</dbReference>
<organism evidence="2 3">
    <name type="scientific">Cudoniella acicularis</name>
    <dbReference type="NCBI Taxonomy" id="354080"/>
    <lineage>
        <taxon>Eukaryota</taxon>
        <taxon>Fungi</taxon>
        <taxon>Dikarya</taxon>
        <taxon>Ascomycota</taxon>
        <taxon>Pezizomycotina</taxon>
        <taxon>Leotiomycetes</taxon>
        <taxon>Helotiales</taxon>
        <taxon>Tricladiaceae</taxon>
        <taxon>Cudoniella</taxon>
    </lineage>
</organism>
<comment type="similarity">
    <text evidence="1">Belongs to the avfA family.</text>
</comment>
<dbReference type="GO" id="GO:0004074">
    <property type="term" value="F:biliverdin reductase [NAD(P)H] activity"/>
    <property type="evidence" value="ECO:0007669"/>
    <property type="project" value="TreeGrafter"/>
</dbReference>
<dbReference type="AlphaFoldDB" id="A0A8H4VHC7"/>
<dbReference type="Proteomes" id="UP000566819">
    <property type="component" value="Unassembled WGS sequence"/>
</dbReference>
<gene>
    <name evidence="2" type="ORF">G7Y89_g15829</name>
</gene>
<dbReference type="OrthoDB" id="63935at2759"/>
<dbReference type="InterPro" id="IPR051606">
    <property type="entry name" value="Polyketide_Oxido-like"/>
</dbReference>
<name>A0A8H4VHC7_9HELO</name>
<evidence type="ECO:0000313" key="2">
    <source>
        <dbReference type="EMBL" id="KAF4609626.1"/>
    </source>
</evidence>
<sequence>MASNKNIAFFGATGGCAAACLAQSLQAGHNCTALVRNSTKLTNILSSLSISPETISQHLTIIEGNVKDPIAVSRTLFPASLNPSDPSNGNNSVSIIISGLGSIPVWKKWSLLPSIEDPTLCADGMSIILSSLRARKPVTKPLLVAISTTGLSKYGRDYPLLLFPIYAWLLHVPHMDKHLMEEAVIEAVKGEEAVLGEYAVVRASLLTSGEALGMGKIRWQVEDGAVTKNAIGYTISRNDVGGFIFEEMVRRFEGVKERGGSGRIITVTY</sequence>
<dbReference type="SUPFAM" id="SSF51735">
    <property type="entry name" value="NAD(P)-binding Rossmann-fold domains"/>
    <property type="match status" value="1"/>
</dbReference>
<evidence type="ECO:0008006" key="4">
    <source>
        <dbReference type="Google" id="ProtNLM"/>
    </source>
</evidence>
<comment type="caution">
    <text evidence="2">The sequence shown here is derived from an EMBL/GenBank/DDBJ whole genome shotgun (WGS) entry which is preliminary data.</text>
</comment>
<evidence type="ECO:0000256" key="1">
    <source>
        <dbReference type="ARBA" id="ARBA00038376"/>
    </source>
</evidence>
<evidence type="ECO:0000313" key="3">
    <source>
        <dbReference type="Proteomes" id="UP000566819"/>
    </source>
</evidence>
<dbReference type="InterPro" id="IPR036291">
    <property type="entry name" value="NAD(P)-bd_dom_sf"/>
</dbReference>
<proteinExistence type="inferred from homology"/>
<dbReference type="PROSITE" id="PS51257">
    <property type="entry name" value="PROKAR_LIPOPROTEIN"/>
    <property type="match status" value="1"/>
</dbReference>